<reference evidence="5" key="1">
    <citation type="submission" date="2023-05" db="EMBL/GenBank/DDBJ databases">
        <authorList>
            <person name="Huff M."/>
        </authorList>
    </citation>
    <scope>NUCLEOTIDE SEQUENCE</scope>
</reference>
<evidence type="ECO:0000256" key="1">
    <source>
        <dbReference type="ARBA" id="ARBA00008773"/>
    </source>
</evidence>
<dbReference type="Proteomes" id="UP000834106">
    <property type="component" value="Chromosome 5"/>
</dbReference>
<dbReference type="Gene3D" id="3.20.20.80">
    <property type="entry name" value="Glycosidases"/>
    <property type="match status" value="1"/>
</dbReference>
<dbReference type="InterPro" id="IPR044965">
    <property type="entry name" value="Glyco_hydro_17_plant"/>
</dbReference>
<evidence type="ECO:0000256" key="3">
    <source>
        <dbReference type="ARBA" id="ARBA00023295"/>
    </source>
</evidence>
<keyword evidence="3" id="KW-0326">Glycosidase</keyword>
<keyword evidence="2" id="KW-0378">Hydrolase</keyword>
<name>A0AAD2DNJ2_9LAMI</name>
<dbReference type="EMBL" id="OU503040">
    <property type="protein sequence ID" value="CAI9761172.1"/>
    <property type="molecule type" value="Genomic_DNA"/>
</dbReference>
<accession>A0AAD2DNJ2</accession>
<evidence type="ECO:0008006" key="7">
    <source>
        <dbReference type="Google" id="ProtNLM"/>
    </source>
</evidence>
<dbReference type="GO" id="GO:0005975">
    <property type="term" value="P:carbohydrate metabolic process"/>
    <property type="evidence" value="ECO:0007669"/>
    <property type="project" value="InterPro"/>
</dbReference>
<comment type="similarity">
    <text evidence="1 4">Belongs to the glycosyl hydrolase 17 family.</text>
</comment>
<dbReference type="Pfam" id="PF00332">
    <property type="entry name" value="Glyco_hydro_17"/>
    <property type="match status" value="1"/>
</dbReference>
<evidence type="ECO:0000313" key="5">
    <source>
        <dbReference type="EMBL" id="CAI9761172.1"/>
    </source>
</evidence>
<evidence type="ECO:0000256" key="2">
    <source>
        <dbReference type="ARBA" id="ARBA00022801"/>
    </source>
</evidence>
<gene>
    <name evidence="5" type="ORF">FPE_LOCUS8602</name>
</gene>
<dbReference type="AlphaFoldDB" id="A0AAD2DNJ2"/>
<protein>
    <recommendedName>
        <fullName evidence="7">Glucan endo-1,3-beta-D-glucosidase</fullName>
    </recommendedName>
</protein>
<dbReference type="GO" id="GO:0004553">
    <property type="term" value="F:hydrolase activity, hydrolyzing O-glycosyl compounds"/>
    <property type="evidence" value="ECO:0007669"/>
    <property type="project" value="InterPro"/>
</dbReference>
<evidence type="ECO:0000313" key="6">
    <source>
        <dbReference type="Proteomes" id="UP000834106"/>
    </source>
</evidence>
<organism evidence="5 6">
    <name type="scientific">Fraxinus pennsylvanica</name>
    <dbReference type="NCBI Taxonomy" id="56036"/>
    <lineage>
        <taxon>Eukaryota</taxon>
        <taxon>Viridiplantae</taxon>
        <taxon>Streptophyta</taxon>
        <taxon>Embryophyta</taxon>
        <taxon>Tracheophyta</taxon>
        <taxon>Spermatophyta</taxon>
        <taxon>Magnoliopsida</taxon>
        <taxon>eudicotyledons</taxon>
        <taxon>Gunneridae</taxon>
        <taxon>Pentapetalae</taxon>
        <taxon>asterids</taxon>
        <taxon>lamiids</taxon>
        <taxon>Lamiales</taxon>
        <taxon>Oleaceae</taxon>
        <taxon>Oleeae</taxon>
        <taxon>Fraxinus</taxon>
    </lineage>
</organism>
<proteinExistence type="inferred from homology"/>
<dbReference type="InterPro" id="IPR017853">
    <property type="entry name" value="GH"/>
</dbReference>
<sequence length="109" mass="11781">MVTSEYVRNTMKTICHLHHESFLCAISIASTASVSNQSIIQALKGNPSISVIEGVPNEELPRIAGSSSTSKLWVQNNVLNYANVNFRYIAVGNEISPSSNLAPHDVPSI</sequence>
<evidence type="ECO:0000256" key="4">
    <source>
        <dbReference type="RuleBase" id="RU004335"/>
    </source>
</evidence>
<dbReference type="PANTHER" id="PTHR32227">
    <property type="entry name" value="GLUCAN ENDO-1,3-BETA-GLUCOSIDASE BG1-RELATED-RELATED"/>
    <property type="match status" value="1"/>
</dbReference>
<keyword evidence="6" id="KW-1185">Reference proteome</keyword>
<dbReference type="SUPFAM" id="SSF51445">
    <property type="entry name" value="(Trans)glycosidases"/>
    <property type="match status" value="1"/>
</dbReference>
<dbReference type="InterPro" id="IPR000490">
    <property type="entry name" value="Glyco_hydro_17"/>
</dbReference>